<dbReference type="Gene3D" id="2.120.10.80">
    <property type="entry name" value="Kelch-type beta propeller"/>
    <property type="match status" value="2"/>
</dbReference>
<dbReference type="InterPro" id="IPR015915">
    <property type="entry name" value="Kelch-typ_b-propeller"/>
</dbReference>
<evidence type="ECO:0000256" key="4">
    <source>
        <dbReference type="SAM" id="Phobius"/>
    </source>
</evidence>
<comment type="caution">
    <text evidence="5">The sequence shown here is derived from an EMBL/GenBank/DDBJ whole genome shotgun (WGS) entry which is preliminary data.</text>
</comment>
<dbReference type="EMBL" id="CAJVPP010003655">
    <property type="protein sequence ID" value="CAG8634332.1"/>
    <property type="molecule type" value="Genomic_DNA"/>
</dbReference>
<feature type="region of interest" description="Disordered" evidence="3">
    <location>
        <begin position="803"/>
        <end position="831"/>
    </location>
</feature>
<feature type="transmembrane region" description="Helical" evidence="4">
    <location>
        <begin position="567"/>
        <end position="591"/>
    </location>
</feature>
<keyword evidence="2" id="KW-0677">Repeat</keyword>
<dbReference type="AlphaFoldDB" id="A0A9N9DG68"/>
<dbReference type="Proteomes" id="UP000789375">
    <property type="component" value="Unassembled WGS sequence"/>
</dbReference>
<proteinExistence type="predicted"/>
<sequence>MTQLKPVRIPDNTKRLMNSISKIVSLLNIKSFSHSFLSYLICCLIICNLNSFGVHCQQINSDGTISVPFMQWTDLKSKISGSAPPGLKDFAFGYSKESNLVIIFGGTGGKSGITYIIDFNENSWKRPADYGLPTSNQLNPEARSNMIFGVDKSSSYRNAFIIACGVGSGNMLYNDVWAFDFNYKQWTKVENVTGEIPPMYGSFGGIDVTLATPSQTEEKNTLWASHGTNGTHFFTDLYALVLTGTLIPNLMALSATWYKVPVDGEIPTGRNSVAGTILPNKRLVMYGGCDNLEGKCAKSDAYSLNLGSNYLNGQIPTSATPLWSKKNSCLGARLGAAMSMNSNPAITYPNQAIVYGGSSPEGKSVGSDGEIGVLDADLGNWVRVLPERDPVSGFPPQRAGAQLIPIPVPIGAAGIAATDILLFGGEGLDGNKSNLNDLWLLRLYTNATSGDAAKSSPMEFLSCIQDAKVPNSGDGDNKSGDNKSGDSYDFSKSTPKGHVQFSTLSYLLLPLSASVIRFGYGSNQKFTIAMLYTIFIAASYATAFYGFSIAFQDIPKSSRHFVTSHGLIGLVLLILLYIFVPIMAITSLCVIGGSGCFNWRNSESNSKSVKSFEVSRPGNRLASGEVPPTVKPSNNWMEARKGVTMVESHPTMSSQGSRNDSLQNGPTSTITSQSSAITNSSRRGLDARPIPSFPDQSHPASSSFAIKTKHAHHIIAQLILVFTAIFIGVSLYKTRVVGSLYFYAFIGFMVIIYLIWIIAAWYGYPKGRNSLLVLIMHEIGYGKGEINEMKKYDFEGYNNNGSGGATISSPQSPSDRMRNVRSEDDDDMDEAAEQAQLEQDMYNREVVVMTIPKRRLTVVNA</sequence>
<feature type="transmembrane region" description="Helical" evidence="4">
    <location>
        <begin position="501"/>
        <end position="520"/>
    </location>
</feature>
<keyword evidence="4" id="KW-0472">Membrane</keyword>
<dbReference type="PANTHER" id="PTHR46093:SF3">
    <property type="entry name" value="ACYL-COA-BINDING DOMAIN-CONTAINING PROTEIN 4"/>
    <property type="match status" value="1"/>
</dbReference>
<feature type="compositionally biased region" description="Basic and acidic residues" evidence="3">
    <location>
        <begin position="475"/>
        <end position="486"/>
    </location>
</feature>
<organism evidence="5 6">
    <name type="scientific">Funneliformis mosseae</name>
    <name type="common">Endomycorrhizal fungus</name>
    <name type="synonym">Glomus mosseae</name>
    <dbReference type="NCBI Taxonomy" id="27381"/>
    <lineage>
        <taxon>Eukaryota</taxon>
        <taxon>Fungi</taxon>
        <taxon>Fungi incertae sedis</taxon>
        <taxon>Mucoromycota</taxon>
        <taxon>Glomeromycotina</taxon>
        <taxon>Glomeromycetes</taxon>
        <taxon>Glomerales</taxon>
        <taxon>Glomeraceae</taxon>
        <taxon>Funneliformis</taxon>
    </lineage>
</organism>
<feature type="compositionally biased region" description="Polar residues" evidence="3">
    <location>
        <begin position="803"/>
        <end position="814"/>
    </location>
</feature>
<reference evidence="5" key="1">
    <citation type="submission" date="2021-06" db="EMBL/GenBank/DDBJ databases">
        <authorList>
            <person name="Kallberg Y."/>
            <person name="Tangrot J."/>
            <person name="Rosling A."/>
        </authorList>
    </citation>
    <scope>NUCLEOTIDE SEQUENCE</scope>
    <source>
        <strain evidence="5">87-6 pot B 2015</strain>
    </source>
</reference>
<evidence type="ECO:0000313" key="5">
    <source>
        <dbReference type="EMBL" id="CAG8634332.1"/>
    </source>
</evidence>
<keyword evidence="1" id="KW-0880">Kelch repeat</keyword>
<feature type="transmembrane region" description="Helical" evidence="4">
    <location>
        <begin position="714"/>
        <end position="734"/>
    </location>
</feature>
<feature type="transmembrane region" description="Helical" evidence="4">
    <location>
        <begin position="740"/>
        <end position="764"/>
    </location>
</feature>
<feature type="region of interest" description="Disordered" evidence="3">
    <location>
        <begin position="647"/>
        <end position="683"/>
    </location>
</feature>
<feature type="transmembrane region" description="Helical" evidence="4">
    <location>
        <begin position="527"/>
        <end position="547"/>
    </location>
</feature>
<keyword evidence="6" id="KW-1185">Reference proteome</keyword>
<accession>A0A9N9DG68</accession>
<feature type="region of interest" description="Disordered" evidence="3">
    <location>
        <begin position="471"/>
        <end position="495"/>
    </location>
</feature>
<gene>
    <name evidence="5" type="ORF">FMOSSE_LOCUS10652</name>
</gene>
<protein>
    <submittedName>
        <fullName evidence="5">3706_t:CDS:1</fullName>
    </submittedName>
</protein>
<keyword evidence="4" id="KW-1133">Transmembrane helix</keyword>
<name>A0A9N9DG68_FUNMO</name>
<keyword evidence="4" id="KW-0812">Transmembrane</keyword>
<evidence type="ECO:0000256" key="2">
    <source>
        <dbReference type="ARBA" id="ARBA00022737"/>
    </source>
</evidence>
<dbReference type="PANTHER" id="PTHR46093">
    <property type="entry name" value="ACYL-COA-BINDING DOMAIN-CONTAINING PROTEIN 5"/>
    <property type="match status" value="1"/>
</dbReference>
<evidence type="ECO:0000313" key="6">
    <source>
        <dbReference type="Proteomes" id="UP000789375"/>
    </source>
</evidence>
<evidence type="ECO:0000256" key="1">
    <source>
        <dbReference type="ARBA" id="ARBA00022441"/>
    </source>
</evidence>
<evidence type="ECO:0000256" key="3">
    <source>
        <dbReference type="SAM" id="MobiDB-lite"/>
    </source>
</evidence>
<dbReference type="SUPFAM" id="SSF117281">
    <property type="entry name" value="Kelch motif"/>
    <property type="match status" value="1"/>
</dbReference>
<feature type="compositionally biased region" description="Low complexity" evidence="3">
    <location>
        <begin position="667"/>
        <end position="681"/>
    </location>
</feature>
<feature type="compositionally biased region" description="Polar residues" evidence="3">
    <location>
        <begin position="650"/>
        <end position="666"/>
    </location>
</feature>